<dbReference type="PROSITE" id="PS51755">
    <property type="entry name" value="OMPR_PHOB"/>
    <property type="match status" value="1"/>
</dbReference>
<dbReference type="AlphaFoldDB" id="A0A2T0M3V4"/>
<evidence type="ECO:0000256" key="3">
    <source>
        <dbReference type="ARBA" id="ARBA00023125"/>
    </source>
</evidence>
<feature type="compositionally biased region" description="Low complexity" evidence="6">
    <location>
        <begin position="298"/>
        <end position="308"/>
    </location>
</feature>
<dbReference type="Proteomes" id="UP000238362">
    <property type="component" value="Unassembled WGS sequence"/>
</dbReference>
<keyword evidence="3 5" id="KW-0238">DNA-binding</keyword>
<dbReference type="Pfam" id="PF03704">
    <property type="entry name" value="BTAD"/>
    <property type="match status" value="1"/>
</dbReference>
<evidence type="ECO:0000256" key="6">
    <source>
        <dbReference type="SAM" id="MobiDB-lite"/>
    </source>
</evidence>
<comment type="similarity">
    <text evidence="1">Belongs to the AfsR/DnrI/RedD regulatory family.</text>
</comment>
<evidence type="ECO:0000313" key="9">
    <source>
        <dbReference type="Proteomes" id="UP000238362"/>
    </source>
</evidence>
<reference evidence="8 9" key="1">
    <citation type="submission" date="2018-03" db="EMBL/GenBank/DDBJ databases">
        <title>Genomic Encyclopedia of Type Strains, Phase III (KMG-III): the genomes of soil and plant-associated and newly described type strains.</title>
        <authorList>
            <person name="Whitman W."/>
        </authorList>
    </citation>
    <scope>NUCLEOTIDE SEQUENCE [LARGE SCALE GENOMIC DNA]</scope>
    <source>
        <strain evidence="8 9">CGMCC 4.7125</strain>
    </source>
</reference>
<dbReference type="Pfam" id="PF00931">
    <property type="entry name" value="NB-ARC"/>
    <property type="match status" value="1"/>
</dbReference>
<feature type="region of interest" description="Disordered" evidence="6">
    <location>
        <begin position="298"/>
        <end position="336"/>
    </location>
</feature>
<evidence type="ECO:0000256" key="4">
    <source>
        <dbReference type="ARBA" id="ARBA00023163"/>
    </source>
</evidence>
<dbReference type="SMART" id="SM01043">
    <property type="entry name" value="BTAD"/>
    <property type="match status" value="1"/>
</dbReference>
<dbReference type="SMART" id="SM00382">
    <property type="entry name" value="AAA"/>
    <property type="match status" value="1"/>
</dbReference>
<dbReference type="SUPFAM" id="SSF46894">
    <property type="entry name" value="C-terminal effector domain of the bipartite response regulators"/>
    <property type="match status" value="1"/>
</dbReference>
<dbReference type="EMBL" id="PVNH01000001">
    <property type="protein sequence ID" value="PRX51435.1"/>
    <property type="molecule type" value="Genomic_DNA"/>
</dbReference>
<gene>
    <name evidence="8" type="ORF">B0I33_101589</name>
</gene>
<dbReference type="InterPro" id="IPR027417">
    <property type="entry name" value="P-loop_NTPase"/>
</dbReference>
<dbReference type="CDD" id="cd15831">
    <property type="entry name" value="BTAD"/>
    <property type="match status" value="1"/>
</dbReference>
<dbReference type="InterPro" id="IPR003593">
    <property type="entry name" value="AAA+_ATPase"/>
</dbReference>
<dbReference type="SUPFAM" id="SSF52540">
    <property type="entry name" value="P-loop containing nucleoside triphosphate hydrolases"/>
    <property type="match status" value="1"/>
</dbReference>
<dbReference type="InterPro" id="IPR036388">
    <property type="entry name" value="WH-like_DNA-bd_sf"/>
</dbReference>
<sequence length="703" mass="76464">MPLSIPDRELPASTGKLSAPIVLTTRGAAPRVGRVGDRQSKTRQHGDIVGKPVYFRVLGSLEMLSRTGDNIVPSALKPRQVIALLVLRRNSVVRTSELIDELWEENPPVSAMTTLQTYIYKLRKLLLENDFGGALRTRAGGYCLTLPDSAVDLHRFEQLADQGRAALDGGDRERASALLGEALSLWRGPALADVTTGSLLSAYVTRLEEIRFRTLEMRIQTDLHLERHNELVSELKSLVVTHPLHEQFHLSLMTALVRSGRRHDALAVYRRLRENMIDELGLEPGQELQRLHQSLLSSAPSPQARAAPPSSPSAPPPPDRQKAPRPAPPAQLPPDIADFTGRKALLAALVQVVSEPGTVRTATPIVVISGMPGVGKSALATHLAHQVRQRFPGGQLHVDLRGSTRAPRDPAPVLSHLLRALGVPGDEIADGAEERANQLRSATAGRRVLVVLDDAASEGQVRPLLPSNPHCSVIITSRHRLYGLAGVSSTLLDPLTRGEGVEFLGRIIGPERVREDPSAIERLADASDGHPVALRGLGSRLASLSTYSAGALADEVSRSDQVLEEFAFGDHDVRACFDSSYHRLDAAQQGFLRLLSALPVPDFTAAAVAELLGRDETVTRRLLEHCHEHHFLRIVPGPGRPRYTFPRLARAYVRERLLETLRTYAEADRVPRQRQLLSEPAGTGRSPGTSPNSGGVAETGNRG</sequence>
<feature type="DNA-binding region" description="OmpR/PhoB-type" evidence="5">
    <location>
        <begin position="40"/>
        <end position="146"/>
    </location>
</feature>
<dbReference type="PANTHER" id="PTHR35807">
    <property type="entry name" value="TRANSCRIPTIONAL REGULATOR REDD-RELATED"/>
    <property type="match status" value="1"/>
</dbReference>
<dbReference type="InterPro" id="IPR011990">
    <property type="entry name" value="TPR-like_helical_dom_sf"/>
</dbReference>
<dbReference type="InterPro" id="IPR051677">
    <property type="entry name" value="AfsR-DnrI-RedD_regulator"/>
</dbReference>
<evidence type="ECO:0000256" key="5">
    <source>
        <dbReference type="PROSITE-ProRule" id="PRU01091"/>
    </source>
</evidence>
<keyword evidence="4" id="KW-0804">Transcription</keyword>
<keyword evidence="9" id="KW-1185">Reference proteome</keyword>
<dbReference type="GO" id="GO:0003677">
    <property type="term" value="F:DNA binding"/>
    <property type="evidence" value="ECO:0007669"/>
    <property type="project" value="UniProtKB-UniRule"/>
</dbReference>
<dbReference type="Gene3D" id="3.40.50.300">
    <property type="entry name" value="P-loop containing nucleotide triphosphate hydrolases"/>
    <property type="match status" value="1"/>
</dbReference>
<evidence type="ECO:0000256" key="1">
    <source>
        <dbReference type="ARBA" id="ARBA00005820"/>
    </source>
</evidence>
<dbReference type="InterPro" id="IPR005158">
    <property type="entry name" value="BTAD"/>
</dbReference>
<dbReference type="GO" id="GO:0000160">
    <property type="term" value="P:phosphorelay signal transduction system"/>
    <property type="evidence" value="ECO:0007669"/>
    <property type="project" value="InterPro"/>
</dbReference>
<dbReference type="SUPFAM" id="SSF48452">
    <property type="entry name" value="TPR-like"/>
    <property type="match status" value="1"/>
</dbReference>
<organism evidence="8 9">
    <name type="scientific">Prauserella shujinwangii</name>
    <dbReference type="NCBI Taxonomy" id="1453103"/>
    <lineage>
        <taxon>Bacteria</taxon>
        <taxon>Bacillati</taxon>
        <taxon>Actinomycetota</taxon>
        <taxon>Actinomycetes</taxon>
        <taxon>Pseudonocardiales</taxon>
        <taxon>Pseudonocardiaceae</taxon>
        <taxon>Prauserella</taxon>
    </lineage>
</organism>
<comment type="caution">
    <text evidence="8">The sequence shown here is derived from an EMBL/GenBank/DDBJ whole genome shotgun (WGS) entry which is preliminary data.</text>
</comment>
<dbReference type="PRINTS" id="PR00364">
    <property type="entry name" value="DISEASERSIST"/>
</dbReference>
<dbReference type="GO" id="GO:0043531">
    <property type="term" value="F:ADP binding"/>
    <property type="evidence" value="ECO:0007669"/>
    <property type="project" value="InterPro"/>
</dbReference>
<feature type="domain" description="OmpR/PhoB-type" evidence="7">
    <location>
        <begin position="40"/>
        <end position="146"/>
    </location>
</feature>
<evidence type="ECO:0000313" key="8">
    <source>
        <dbReference type="EMBL" id="PRX51435.1"/>
    </source>
</evidence>
<dbReference type="InterPro" id="IPR001867">
    <property type="entry name" value="OmpR/PhoB-type_DNA-bd"/>
</dbReference>
<feature type="compositionally biased region" description="Pro residues" evidence="6">
    <location>
        <begin position="309"/>
        <end position="318"/>
    </location>
</feature>
<evidence type="ECO:0000256" key="2">
    <source>
        <dbReference type="ARBA" id="ARBA00023015"/>
    </source>
</evidence>
<proteinExistence type="inferred from homology"/>
<dbReference type="Pfam" id="PF00486">
    <property type="entry name" value="Trans_reg_C"/>
    <property type="match status" value="1"/>
</dbReference>
<dbReference type="Gene3D" id="1.10.10.10">
    <property type="entry name" value="Winged helix-like DNA-binding domain superfamily/Winged helix DNA-binding domain"/>
    <property type="match status" value="1"/>
</dbReference>
<dbReference type="GO" id="GO:0006355">
    <property type="term" value="P:regulation of DNA-templated transcription"/>
    <property type="evidence" value="ECO:0007669"/>
    <property type="project" value="InterPro"/>
</dbReference>
<accession>A0A2T0M3V4</accession>
<dbReference type="Gene3D" id="1.25.40.10">
    <property type="entry name" value="Tetratricopeptide repeat domain"/>
    <property type="match status" value="1"/>
</dbReference>
<keyword evidence="2" id="KW-0805">Transcription regulation</keyword>
<evidence type="ECO:0000259" key="7">
    <source>
        <dbReference type="PROSITE" id="PS51755"/>
    </source>
</evidence>
<name>A0A2T0M3V4_9PSEU</name>
<dbReference type="InterPro" id="IPR002182">
    <property type="entry name" value="NB-ARC"/>
</dbReference>
<feature type="region of interest" description="Disordered" evidence="6">
    <location>
        <begin position="669"/>
        <end position="703"/>
    </location>
</feature>
<protein>
    <submittedName>
        <fullName evidence="8">DNA-binding SARP family transcriptional activator</fullName>
    </submittedName>
</protein>
<dbReference type="InterPro" id="IPR016032">
    <property type="entry name" value="Sig_transdc_resp-reg_C-effctor"/>
</dbReference>
<dbReference type="PANTHER" id="PTHR35807:SF1">
    <property type="entry name" value="TRANSCRIPTIONAL REGULATOR REDD"/>
    <property type="match status" value="1"/>
</dbReference>
<dbReference type="SMART" id="SM00862">
    <property type="entry name" value="Trans_reg_C"/>
    <property type="match status" value="1"/>
</dbReference>